<protein>
    <recommendedName>
        <fullName evidence="9">TRAP transporter small permease protein</fullName>
    </recommendedName>
</protein>
<sequence>MILCTPSNKKDPIHMAFVRKLVQTIDAFTDRFGRALAWLVLAMALLITVIVVMRYGFNTGSIFAQELVTYMHATLFLLGAGYALKHGAHVRVDIFYRGFSDRGRAWVNALGGVVFLIPLCLFIIGVSWNFVSESWAMRETSSELGGIAAVYALKALIPAMGINLLLQGLAETLRNALVLVEGDA</sequence>
<evidence type="ECO:0000256" key="5">
    <source>
        <dbReference type="ARBA" id="ARBA00022692"/>
    </source>
</evidence>
<evidence type="ECO:0000259" key="10">
    <source>
        <dbReference type="Pfam" id="PF04290"/>
    </source>
</evidence>
<keyword evidence="5 9" id="KW-0812">Transmembrane</keyword>
<comment type="subunit">
    <text evidence="9">The complex comprises the extracytoplasmic solute receptor protein and the two transmembrane proteins.</text>
</comment>
<dbReference type="InterPro" id="IPR007387">
    <property type="entry name" value="TRAP_DctQ"/>
</dbReference>
<feature type="transmembrane region" description="Helical" evidence="9">
    <location>
        <begin position="148"/>
        <end position="166"/>
    </location>
</feature>
<comment type="caution">
    <text evidence="11">The sequence shown here is derived from an EMBL/GenBank/DDBJ whole genome shotgun (WGS) entry which is preliminary data.</text>
</comment>
<reference evidence="11 12" key="1">
    <citation type="submission" date="2019-03" db="EMBL/GenBank/DDBJ databases">
        <title>Seongchinamella monodicae gen. nov., sp. nov., a novel member of the Gammaproteobacteria isolated from a tidal mudflat of beach.</title>
        <authorList>
            <person name="Yang H.G."/>
            <person name="Kang J.W."/>
            <person name="Lee S.D."/>
        </authorList>
    </citation>
    <scope>NUCLEOTIDE SEQUENCE [LARGE SCALE GENOMIC DNA]</scope>
    <source>
        <strain evidence="11 12">GH4-78</strain>
    </source>
</reference>
<dbReference type="InterPro" id="IPR055348">
    <property type="entry name" value="DctQ"/>
</dbReference>
<evidence type="ECO:0000313" key="11">
    <source>
        <dbReference type="EMBL" id="TDG15720.1"/>
    </source>
</evidence>
<keyword evidence="2 9" id="KW-0813">Transport</keyword>
<comment type="subcellular location">
    <subcellularLocation>
        <location evidence="1 9">Cell inner membrane</location>
        <topology evidence="1 9">Multi-pass membrane protein</topology>
    </subcellularLocation>
</comment>
<dbReference type="RefSeq" id="WP_133210453.1">
    <property type="nucleotide sequence ID" value="NZ_SMSE01000001.1"/>
</dbReference>
<comment type="function">
    <text evidence="9">Part of the tripartite ATP-independent periplasmic (TRAP) transport system.</text>
</comment>
<dbReference type="GO" id="GO:0022857">
    <property type="term" value="F:transmembrane transporter activity"/>
    <property type="evidence" value="ECO:0007669"/>
    <property type="project" value="UniProtKB-UniRule"/>
</dbReference>
<keyword evidence="3" id="KW-1003">Cell membrane</keyword>
<dbReference type="Proteomes" id="UP000295554">
    <property type="component" value="Unassembled WGS sequence"/>
</dbReference>
<dbReference type="Pfam" id="PF04290">
    <property type="entry name" value="DctQ"/>
    <property type="match status" value="1"/>
</dbReference>
<evidence type="ECO:0000256" key="6">
    <source>
        <dbReference type="ARBA" id="ARBA00022989"/>
    </source>
</evidence>
<evidence type="ECO:0000256" key="3">
    <source>
        <dbReference type="ARBA" id="ARBA00022475"/>
    </source>
</evidence>
<organism evidence="11 12">
    <name type="scientific">Seongchinamella unica</name>
    <dbReference type="NCBI Taxonomy" id="2547392"/>
    <lineage>
        <taxon>Bacteria</taxon>
        <taxon>Pseudomonadati</taxon>
        <taxon>Pseudomonadota</taxon>
        <taxon>Gammaproteobacteria</taxon>
        <taxon>Cellvibrionales</taxon>
        <taxon>Halieaceae</taxon>
        <taxon>Seongchinamella</taxon>
    </lineage>
</organism>
<evidence type="ECO:0000256" key="7">
    <source>
        <dbReference type="ARBA" id="ARBA00023136"/>
    </source>
</evidence>
<dbReference type="EMBL" id="SMSE01000001">
    <property type="protein sequence ID" value="TDG15720.1"/>
    <property type="molecule type" value="Genomic_DNA"/>
</dbReference>
<evidence type="ECO:0000313" key="12">
    <source>
        <dbReference type="Proteomes" id="UP000295554"/>
    </source>
</evidence>
<dbReference type="AlphaFoldDB" id="A0A4R5LWA9"/>
<gene>
    <name evidence="11" type="ORF">E2F43_05710</name>
</gene>
<dbReference type="OrthoDB" id="9795655at2"/>
<evidence type="ECO:0000256" key="1">
    <source>
        <dbReference type="ARBA" id="ARBA00004429"/>
    </source>
</evidence>
<keyword evidence="6 9" id="KW-1133">Transmembrane helix</keyword>
<feature type="transmembrane region" description="Helical" evidence="9">
    <location>
        <begin position="105"/>
        <end position="128"/>
    </location>
</feature>
<feature type="domain" description="Tripartite ATP-independent periplasmic transporters DctQ component" evidence="10">
    <location>
        <begin position="43"/>
        <end position="175"/>
    </location>
</feature>
<dbReference type="PANTHER" id="PTHR35011">
    <property type="entry name" value="2,3-DIKETO-L-GULONATE TRAP TRANSPORTER SMALL PERMEASE PROTEIN YIAM"/>
    <property type="match status" value="1"/>
</dbReference>
<comment type="similarity">
    <text evidence="8 9">Belongs to the TRAP transporter small permease family.</text>
</comment>
<accession>A0A4R5LWA9</accession>
<proteinExistence type="inferred from homology"/>
<keyword evidence="12" id="KW-1185">Reference proteome</keyword>
<keyword evidence="7 9" id="KW-0472">Membrane</keyword>
<evidence type="ECO:0000256" key="9">
    <source>
        <dbReference type="RuleBase" id="RU369079"/>
    </source>
</evidence>
<feature type="transmembrane region" description="Helical" evidence="9">
    <location>
        <begin position="35"/>
        <end position="55"/>
    </location>
</feature>
<dbReference type="GO" id="GO:0005886">
    <property type="term" value="C:plasma membrane"/>
    <property type="evidence" value="ECO:0007669"/>
    <property type="project" value="UniProtKB-SubCell"/>
</dbReference>
<name>A0A4R5LWA9_9GAMM</name>
<evidence type="ECO:0000256" key="2">
    <source>
        <dbReference type="ARBA" id="ARBA00022448"/>
    </source>
</evidence>
<evidence type="ECO:0000256" key="4">
    <source>
        <dbReference type="ARBA" id="ARBA00022519"/>
    </source>
</evidence>
<dbReference type="PANTHER" id="PTHR35011:SF4">
    <property type="entry name" value="SLL1102 PROTEIN"/>
    <property type="match status" value="1"/>
</dbReference>
<evidence type="ECO:0000256" key="8">
    <source>
        <dbReference type="ARBA" id="ARBA00038436"/>
    </source>
</evidence>
<feature type="transmembrane region" description="Helical" evidence="9">
    <location>
        <begin position="67"/>
        <end position="84"/>
    </location>
</feature>
<keyword evidence="4 9" id="KW-0997">Cell inner membrane</keyword>